<dbReference type="NCBIfam" id="TIGR01218">
    <property type="entry name" value="Gpos_tandem_5TM"/>
    <property type="match status" value="1"/>
</dbReference>
<dbReference type="RefSeq" id="WP_100218003.1">
    <property type="nucleotide sequence ID" value="NZ_CP038807.1"/>
</dbReference>
<evidence type="ECO:0000256" key="1">
    <source>
        <dbReference type="SAM" id="Phobius"/>
    </source>
</evidence>
<feature type="transmembrane region" description="Helical" evidence="1">
    <location>
        <begin position="181"/>
        <end position="200"/>
    </location>
</feature>
<keyword evidence="1" id="KW-0472">Membrane</keyword>
<dbReference type="AlphaFoldDB" id="A0A4Q9WF17"/>
<comment type="caution">
    <text evidence="2">The sequence shown here is derived from an EMBL/GenBank/DDBJ whole genome shotgun (WGS) entry which is preliminary data.</text>
</comment>
<dbReference type="InterPro" id="IPR005915">
    <property type="entry name" value="Tandem_5TM"/>
</dbReference>
<keyword evidence="1" id="KW-1133">Transmembrane helix</keyword>
<evidence type="ECO:0000313" key="2">
    <source>
        <dbReference type="EMBL" id="TBW73407.1"/>
    </source>
</evidence>
<organism evidence="2 3">
    <name type="scientific">Staphylococcus lugdunensis</name>
    <dbReference type="NCBI Taxonomy" id="28035"/>
    <lineage>
        <taxon>Bacteria</taxon>
        <taxon>Bacillati</taxon>
        <taxon>Bacillota</taxon>
        <taxon>Bacilli</taxon>
        <taxon>Bacillales</taxon>
        <taxon>Staphylococcaceae</taxon>
        <taxon>Staphylococcus</taxon>
    </lineage>
</organism>
<name>A0A4Q9WF17_STALU</name>
<gene>
    <name evidence="2" type="ORF">EQ812_00975</name>
</gene>
<dbReference type="Proteomes" id="UP000293637">
    <property type="component" value="Unassembled WGS sequence"/>
</dbReference>
<protein>
    <submittedName>
        <fullName evidence="2">DUF443 family protein</fullName>
    </submittedName>
</protein>
<sequence>MKVFEWWIKNSPKNYKIKLKEWEIINTITIETIEKNSKYKLIHYKGSYYIIDLNRNKLTYIFPLLNYVTRNPLIEVKEAELKQILTISTSKEENDKRDALATLTSGLSILIAITTKSITDYLDFTTSIYINVLLIILTILPMLSFKYMIDKNKKNKLKIRSTQIQAYAYVLPSVKYIVQNIFFYIVFLLLFIISLAGLLTLKHTNIIFVVGIIMTLMFILFQNVLLYAQTKIDGKLGRMNSK</sequence>
<reference evidence="2 3" key="1">
    <citation type="journal article" date="2019" name="Sci. Transl. Med.">
        <title>Quorum sensing between bacterial species on the skin protects against epidermal injury in atopic dermatitis.</title>
        <authorList>
            <person name="Williams M.R."/>
        </authorList>
    </citation>
    <scope>NUCLEOTIDE SEQUENCE [LARGE SCALE GENOMIC DNA]</scope>
    <source>
        <strain evidence="2 3">E7</strain>
    </source>
</reference>
<proteinExistence type="predicted"/>
<dbReference type="Pfam" id="PF04276">
    <property type="entry name" value="DUF443"/>
    <property type="match status" value="1"/>
</dbReference>
<evidence type="ECO:0000313" key="3">
    <source>
        <dbReference type="Proteomes" id="UP000293637"/>
    </source>
</evidence>
<feature type="transmembrane region" description="Helical" evidence="1">
    <location>
        <begin position="128"/>
        <end position="149"/>
    </location>
</feature>
<feature type="transmembrane region" description="Helical" evidence="1">
    <location>
        <begin position="206"/>
        <end position="228"/>
    </location>
</feature>
<accession>A0A4Q9WF17</accession>
<keyword evidence="1" id="KW-0812">Transmembrane</keyword>
<dbReference type="EMBL" id="SCHB01000001">
    <property type="protein sequence ID" value="TBW73407.1"/>
    <property type="molecule type" value="Genomic_DNA"/>
</dbReference>